<dbReference type="Proteomes" id="UP000295198">
    <property type="component" value="Unassembled WGS sequence"/>
</dbReference>
<comment type="caution">
    <text evidence="2">The sequence shown here is derived from an EMBL/GenBank/DDBJ whole genome shotgun (WGS) entry which is preliminary data.</text>
</comment>
<keyword evidence="3" id="KW-1185">Reference proteome</keyword>
<name>A0A4Q4ZJU0_9ACTN</name>
<accession>A0A4Q4ZJU0</accession>
<evidence type="ECO:0000313" key="3">
    <source>
        <dbReference type="Proteomes" id="UP000295198"/>
    </source>
</evidence>
<evidence type="ECO:0000313" key="2">
    <source>
        <dbReference type="EMBL" id="RYP87786.1"/>
    </source>
</evidence>
<proteinExistence type="predicted"/>
<dbReference type="AlphaFoldDB" id="A0A4Q4ZJU0"/>
<feature type="region of interest" description="Disordered" evidence="1">
    <location>
        <begin position="1"/>
        <end position="64"/>
    </location>
</feature>
<dbReference type="RefSeq" id="WP_134714782.1">
    <property type="nucleotide sequence ID" value="NZ_SDKM01000005.1"/>
</dbReference>
<dbReference type="EMBL" id="SDKM01000005">
    <property type="protein sequence ID" value="RYP87786.1"/>
    <property type="molecule type" value="Genomic_DNA"/>
</dbReference>
<protein>
    <submittedName>
        <fullName evidence="2">Uncharacterized protein</fullName>
    </submittedName>
</protein>
<feature type="compositionally biased region" description="Basic and acidic residues" evidence="1">
    <location>
        <begin position="1"/>
        <end position="20"/>
    </location>
</feature>
<sequence length="64" mass="7125">MTEREHIENAQAAREARDAVVSKPSGPGRTATDEAMRRYLAAEQYHEQQEQPDADEPGRGRSGD</sequence>
<organism evidence="2 3">
    <name type="scientific">Nocardioides guangzhouensis</name>
    <dbReference type="NCBI Taxonomy" id="2497878"/>
    <lineage>
        <taxon>Bacteria</taxon>
        <taxon>Bacillati</taxon>
        <taxon>Actinomycetota</taxon>
        <taxon>Actinomycetes</taxon>
        <taxon>Propionibacteriales</taxon>
        <taxon>Nocardioidaceae</taxon>
        <taxon>Nocardioides</taxon>
    </lineage>
</organism>
<gene>
    <name evidence="2" type="ORF">EKO23_05220</name>
</gene>
<reference evidence="2 3" key="1">
    <citation type="submission" date="2019-01" db="EMBL/GenBank/DDBJ databases">
        <title>Nocardioides guangzhouensis sp. nov., an actinobacterium isolated from soil.</title>
        <authorList>
            <person name="Fu Y."/>
            <person name="Cai Y."/>
            <person name="Lin Z."/>
            <person name="Chen P."/>
        </authorList>
    </citation>
    <scope>NUCLEOTIDE SEQUENCE [LARGE SCALE GENOMIC DNA]</scope>
    <source>
        <strain evidence="2 3">130</strain>
    </source>
</reference>
<evidence type="ECO:0000256" key="1">
    <source>
        <dbReference type="SAM" id="MobiDB-lite"/>
    </source>
</evidence>